<dbReference type="Pfam" id="PF02517">
    <property type="entry name" value="Rce1-like"/>
    <property type="match status" value="1"/>
</dbReference>
<evidence type="ECO:0000313" key="3">
    <source>
        <dbReference type="EMBL" id="GIN98286.1"/>
    </source>
</evidence>
<feature type="transmembrane region" description="Helical" evidence="1">
    <location>
        <begin position="117"/>
        <end position="136"/>
    </location>
</feature>
<keyword evidence="1" id="KW-0812">Transmembrane</keyword>
<feature type="transmembrane region" description="Helical" evidence="1">
    <location>
        <begin position="142"/>
        <end position="163"/>
    </location>
</feature>
<dbReference type="RefSeq" id="WP_213021323.1">
    <property type="nucleotide sequence ID" value="NZ_BORJ01000013.1"/>
</dbReference>
<evidence type="ECO:0000313" key="4">
    <source>
        <dbReference type="Proteomes" id="UP000680670"/>
    </source>
</evidence>
<gene>
    <name evidence="3" type="ORF">J6TS1_41560</name>
</gene>
<feature type="transmembrane region" description="Helical" evidence="1">
    <location>
        <begin position="38"/>
        <end position="60"/>
    </location>
</feature>
<keyword evidence="1" id="KW-0472">Membrane</keyword>
<reference evidence="3 4" key="1">
    <citation type="submission" date="2021-03" db="EMBL/GenBank/DDBJ databases">
        <title>Antimicrobial resistance genes in bacteria isolated from Japanese honey, and their potential for conferring macrolide and lincosamide resistance in the American foulbrood pathogen Paenibacillus larvae.</title>
        <authorList>
            <person name="Okamoto M."/>
            <person name="Kumagai M."/>
            <person name="Kanamori H."/>
            <person name="Takamatsu D."/>
        </authorList>
    </citation>
    <scope>NUCLEOTIDE SEQUENCE [LARGE SCALE GENOMIC DNA]</scope>
    <source>
        <strain evidence="3 4">J6TS1</strain>
    </source>
</reference>
<dbReference type="InterPro" id="IPR003675">
    <property type="entry name" value="Rce1/LyrA-like_dom"/>
</dbReference>
<protein>
    <recommendedName>
        <fullName evidence="2">CAAX prenyl protease 2/Lysostaphin resistance protein A-like domain-containing protein</fullName>
    </recommendedName>
</protein>
<proteinExistence type="predicted"/>
<name>A0ABQ4L282_SIMTE</name>
<evidence type="ECO:0000259" key="2">
    <source>
        <dbReference type="Pfam" id="PF02517"/>
    </source>
</evidence>
<dbReference type="EMBL" id="BORJ01000013">
    <property type="protein sequence ID" value="GIN98286.1"/>
    <property type="molecule type" value="Genomic_DNA"/>
</dbReference>
<sequence length="223" mass="24935">MFNWAVFLTLVSTSIPGTTISSIMLNKKSASGKREVPIIVAIILQMVFLSIFVALGVALINKINLNAENIYISSWIEAALVGIGCSITHVLIYYGFFKPLLGKAFYKIEKHRNSVGIANRILYASVVEELIFRWGILSLLLWITQSVLISIVVSSLIFTLAHYHGSSIIGKSFTLYSYIFIGNMLVGIICGWQFYDNGIFAAILVHMCFHLTLYPFEVKVLKK</sequence>
<keyword evidence="1" id="KW-1133">Transmembrane helix</keyword>
<feature type="transmembrane region" description="Helical" evidence="1">
    <location>
        <begin position="200"/>
        <end position="216"/>
    </location>
</feature>
<feature type="transmembrane region" description="Helical" evidence="1">
    <location>
        <begin position="72"/>
        <end position="96"/>
    </location>
</feature>
<dbReference type="Proteomes" id="UP000680670">
    <property type="component" value="Unassembled WGS sequence"/>
</dbReference>
<comment type="caution">
    <text evidence="3">The sequence shown here is derived from an EMBL/GenBank/DDBJ whole genome shotgun (WGS) entry which is preliminary data.</text>
</comment>
<evidence type="ECO:0000256" key="1">
    <source>
        <dbReference type="SAM" id="Phobius"/>
    </source>
</evidence>
<accession>A0ABQ4L282</accession>
<feature type="domain" description="CAAX prenyl protease 2/Lysostaphin resistance protein A-like" evidence="2">
    <location>
        <begin position="120"/>
        <end position="211"/>
    </location>
</feature>
<keyword evidence="4" id="KW-1185">Reference proteome</keyword>
<organism evidence="3 4">
    <name type="scientific">Siminovitchia terrae</name>
    <name type="common">Bacillus terrae</name>
    <dbReference type="NCBI Taxonomy" id="1914933"/>
    <lineage>
        <taxon>Bacteria</taxon>
        <taxon>Bacillati</taxon>
        <taxon>Bacillota</taxon>
        <taxon>Bacilli</taxon>
        <taxon>Bacillales</taxon>
        <taxon>Bacillaceae</taxon>
        <taxon>Siminovitchia</taxon>
    </lineage>
</organism>
<feature type="transmembrane region" description="Helical" evidence="1">
    <location>
        <begin position="175"/>
        <end position="194"/>
    </location>
</feature>
<feature type="transmembrane region" description="Helical" evidence="1">
    <location>
        <begin position="6"/>
        <end position="26"/>
    </location>
</feature>